<keyword evidence="3" id="KW-1185">Reference proteome</keyword>
<accession>A0ABN9RS11</accession>
<evidence type="ECO:0000313" key="2">
    <source>
        <dbReference type="EMBL" id="CAK0819730.1"/>
    </source>
</evidence>
<feature type="region of interest" description="Disordered" evidence="1">
    <location>
        <begin position="203"/>
        <end position="223"/>
    </location>
</feature>
<dbReference type="Proteomes" id="UP001189429">
    <property type="component" value="Unassembled WGS sequence"/>
</dbReference>
<dbReference type="EMBL" id="CAUYUJ010007158">
    <property type="protein sequence ID" value="CAK0819730.1"/>
    <property type="molecule type" value="Genomic_DNA"/>
</dbReference>
<proteinExistence type="predicted"/>
<evidence type="ECO:0000313" key="3">
    <source>
        <dbReference type="Proteomes" id="UP001189429"/>
    </source>
</evidence>
<sequence>MAKMAAGSCSEAPEPVLRGAAGARASADRLVSKLLAEIGRLRAQLGGGQASGAVAVEVARREALARPALTARACGREEPHPDRLVRNVALHAKVCPFAGAPMAAWRGAQHGPRLGADGGAELCDFGAEEPSPPSETGTLLRADAVAFIPQGAGWELIARGTRCSCGAAVFSSTAEPVEVHWEPCRWPRAPCRCVGRHQKSAYTNAAGGPSGADHQLDRSGSPRPVPVDEALLILALEAVLQLATPSSLRAKELSSLGRAPITRTSSAPASWSWSSGGPTCRSGPCTCGRGPSRGGGLDWTRRPSSGNGSRSCEAGGQDVRRGPRARNYLCVGALRWARRHA</sequence>
<evidence type="ECO:0000256" key="1">
    <source>
        <dbReference type="SAM" id="MobiDB-lite"/>
    </source>
</evidence>
<gene>
    <name evidence="2" type="ORF">PCOR1329_LOCUS21662</name>
</gene>
<protein>
    <submittedName>
        <fullName evidence="2">Uncharacterized protein</fullName>
    </submittedName>
</protein>
<reference evidence="2" key="1">
    <citation type="submission" date="2023-10" db="EMBL/GenBank/DDBJ databases">
        <authorList>
            <person name="Chen Y."/>
            <person name="Shah S."/>
            <person name="Dougan E. K."/>
            <person name="Thang M."/>
            <person name="Chan C."/>
        </authorList>
    </citation>
    <scope>NUCLEOTIDE SEQUENCE [LARGE SCALE GENOMIC DNA]</scope>
</reference>
<comment type="caution">
    <text evidence="2">The sequence shown here is derived from an EMBL/GenBank/DDBJ whole genome shotgun (WGS) entry which is preliminary data.</text>
</comment>
<name>A0ABN9RS11_9DINO</name>
<organism evidence="2 3">
    <name type="scientific">Prorocentrum cordatum</name>
    <dbReference type="NCBI Taxonomy" id="2364126"/>
    <lineage>
        <taxon>Eukaryota</taxon>
        <taxon>Sar</taxon>
        <taxon>Alveolata</taxon>
        <taxon>Dinophyceae</taxon>
        <taxon>Prorocentrales</taxon>
        <taxon>Prorocentraceae</taxon>
        <taxon>Prorocentrum</taxon>
    </lineage>
</organism>
<feature type="compositionally biased region" description="Low complexity" evidence="1">
    <location>
        <begin position="264"/>
        <end position="279"/>
    </location>
</feature>
<feature type="region of interest" description="Disordered" evidence="1">
    <location>
        <begin position="261"/>
        <end position="320"/>
    </location>
</feature>